<dbReference type="Gene3D" id="3.40.50.1110">
    <property type="entry name" value="SGNH hydrolase"/>
    <property type="match status" value="1"/>
</dbReference>
<dbReference type="GO" id="GO:0006629">
    <property type="term" value="P:lipid metabolic process"/>
    <property type="evidence" value="ECO:0007669"/>
    <property type="project" value="TreeGrafter"/>
</dbReference>
<feature type="disulfide bond" evidence="2">
    <location>
        <begin position="144"/>
        <end position="152"/>
    </location>
</feature>
<feature type="signal peptide" evidence="3">
    <location>
        <begin position="1"/>
        <end position="33"/>
    </location>
</feature>
<feature type="chain" id="PRO_5039276901" description="SGNH hydrolase-type esterase domain-containing protein" evidence="3">
    <location>
        <begin position="34"/>
        <end position="297"/>
    </location>
</feature>
<dbReference type="AlphaFoldDB" id="A0A0V8IV15"/>
<keyword evidence="6" id="KW-1185">Reference proteome</keyword>
<feature type="active site" description="Nucleophile" evidence="1">
    <location>
        <position position="48"/>
    </location>
</feature>
<gene>
    <name evidence="5" type="ORF">AS031_00695</name>
</gene>
<keyword evidence="2" id="KW-1015">Disulfide bond</keyword>
<evidence type="ECO:0000256" key="2">
    <source>
        <dbReference type="PIRSR" id="PIRSR637460-2"/>
    </source>
</evidence>
<dbReference type="PANTHER" id="PTHR37981">
    <property type="entry name" value="LIPASE 2"/>
    <property type="match status" value="1"/>
</dbReference>
<feature type="disulfide bond" evidence="2">
    <location>
        <begin position="64"/>
        <end position="90"/>
    </location>
</feature>
<reference evidence="5 6" key="1">
    <citation type="journal article" date="2014" name="Arch. Microbiol.">
        <title>Arthrobacter enclensis sp. nov., isolated from sediment sample.</title>
        <authorList>
            <person name="Dastager S.G."/>
            <person name="Liu Q."/>
            <person name="Tang S.K."/>
            <person name="Krishnamurthi S."/>
            <person name="Lee J.C."/>
            <person name="Li W.J."/>
        </authorList>
    </citation>
    <scope>NUCLEOTIDE SEQUENCE [LARGE SCALE GENOMIC DNA]</scope>
    <source>
        <strain evidence="5 6">NIO-1008</strain>
    </source>
</reference>
<name>A0A0V8IV15_9MICC</name>
<dbReference type="InterPro" id="IPR036514">
    <property type="entry name" value="SGNH_hydro_sf"/>
</dbReference>
<organism evidence="5 6">
    <name type="scientific">Pseudarthrobacter enclensis</name>
    <dbReference type="NCBI Taxonomy" id="993070"/>
    <lineage>
        <taxon>Bacteria</taxon>
        <taxon>Bacillati</taxon>
        <taxon>Actinomycetota</taxon>
        <taxon>Actinomycetes</taxon>
        <taxon>Micrococcales</taxon>
        <taxon>Micrococcaceae</taxon>
        <taxon>Pseudarthrobacter</taxon>
    </lineage>
</organism>
<dbReference type="EMBL" id="LNQM01000001">
    <property type="protein sequence ID" value="KSU78610.1"/>
    <property type="molecule type" value="Genomic_DNA"/>
</dbReference>
<dbReference type="PROSITE" id="PS51318">
    <property type="entry name" value="TAT"/>
    <property type="match status" value="1"/>
</dbReference>
<evidence type="ECO:0000259" key="4">
    <source>
        <dbReference type="Pfam" id="PF13472"/>
    </source>
</evidence>
<dbReference type="Proteomes" id="UP000053199">
    <property type="component" value="Unassembled WGS sequence"/>
</dbReference>
<evidence type="ECO:0000256" key="1">
    <source>
        <dbReference type="PIRSR" id="PIRSR637460-1"/>
    </source>
</evidence>
<dbReference type="PANTHER" id="PTHR37981:SF1">
    <property type="entry name" value="SGNH HYDROLASE-TYPE ESTERASE DOMAIN-CONTAINING PROTEIN"/>
    <property type="match status" value="1"/>
</dbReference>
<comment type="caution">
    <text evidence="5">The sequence shown here is derived from an EMBL/GenBank/DDBJ whole genome shotgun (WGS) entry which is preliminary data.</text>
</comment>
<keyword evidence="3" id="KW-0732">Signal</keyword>
<sequence length="297" mass="30370">METTALRRRHPAFAAGLAALAVALGSTAAPAAAAPPVPDVDLVAFGDSYTAGIGAGAYTTAAPCLQTNGGYVSLLLKLPVVGGNSANAACAGAVLTDRPSDAVPSVMEQVAAASAAGKLSVRTELVTVTAGPNDIDFTTPLKICATMPLDACAQAVQRVRDALPAVQANLVEALTAVRRAAPRATIVVFGYPLLFDPDGWPTLLTPEAQRLVNAGTLTLNGTIERAAVSPRVKAKAVYVDVTRAFTGHALNSAAPWINFNPADPFALQNFHPNAAGHEAYAGALEGAVNLDSLARRN</sequence>
<dbReference type="GO" id="GO:0016788">
    <property type="term" value="F:hydrolase activity, acting on ester bonds"/>
    <property type="evidence" value="ECO:0007669"/>
    <property type="project" value="InterPro"/>
</dbReference>
<dbReference type="OrthoDB" id="5503950at2"/>
<evidence type="ECO:0000313" key="6">
    <source>
        <dbReference type="Proteomes" id="UP000053199"/>
    </source>
</evidence>
<feature type="domain" description="SGNH hydrolase-type esterase" evidence="4">
    <location>
        <begin position="44"/>
        <end position="279"/>
    </location>
</feature>
<dbReference type="RefSeq" id="WP_058266236.1">
    <property type="nucleotide sequence ID" value="NZ_FMAZ01000001.1"/>
</dbReference>
<dbReference type="SUPFAM" id="SSF52266">
    <property type="entry name" value="SGNH hydrolase"/>
    <property type="match status" value="1"/>
</dbReference>
<dbReference type="Pfam" id="PF13472">
    <property type="entry name" value="Lipase_GDSL_2"/>
    <property type="match status" value="1"/>
</dbReference>
<dbReference type="InterPro" id="IPR037460">
    <property type="entry name" value="SEST-like"/>
</dbReference>
<evidence type="ECO:0000256" key="3">
    <source>
        <dbReference type="SAM" id="SignalP"/>
    </source>
</evidence>
<dbReference type="STRING" id="993070.AS031_00695"/>
<proteinExistence type="predicted"/>
<protein>
    <recommendedName>
        <fullName evidence="4">SGNH hydrolase-type esterase domain-containing protein</fullName>
    </recommendedName>
</protein>
<dbReference type="InterPro" id="IPR013830">
    <property type="entry name" value="SGNH_hydro"/>
</dbReference>
<dbReference type="CDD" id="cd01823">
    <property type="entry name" value="SEST_like"/>
    <property type="match status" value="1"/>
</dbReference>
<accession>A0A0V8IV15</accession>
<evidence type="ECO:0000313" key="5">
    <source>
        <dbReference type="EMBL" id="KSU78610.1"/>
    </source>
</evidence>
<dbReference type="InterPro" id="IPR006311">
    <property type="entry name" value="TAT_signal"/>
</dbReference>
<feature type="active site" evidence="1">
    <location>
        <position position="271"/>
    </location>
</feature>